<name>A0A2N5Y6U7_9GAMM</name>
<reference evidence="2" key="1">
    <citation type="submission" date="2017-11" db="EMBL/GenBank/DDBJ databases">
        <title>The draft genome sequence of Chromatocurvus sp. F02.</title>
        <authorList>
            <person name="Du Z.-J."/>
            <person name="Chang Y.-Q."/>
        </authorList>
    </citation>
    <scope>NUCLEOTIDE SEQUENCE [LARGE SCALE GENOMIC DNA]</scope>
    <source>
        <strain evidence="2">F02</strain>
    </source>
</reference>
<dbReference type="Proteomes" id="UP000234845">
    <property type="component" value="Unassembled WGS sequence"/>
</dbReference>
<dbReference type="Pfam" id="PF09650">
    <property type="entry name" value="PHA_gran_rgn"/>
    <property type="match status" value="1"/>
</dbReference>
<dbReference type="NCBIfam" id="TIGR02610">
    <property type="entry name" value="PHA_gran_rgn"/>
    <property type="match status" value="1"/>
</dbReference>
<accession>A0A2N5Y6U7</accession>
<evidence type="ECO:0000313" key="1">
    <source>
        <dbReference type="EMBL" id="PLW84123.1"/>
    </source>
</evidence>
<comment type="caution">
    <text evidence="1">The sequence shown here is derived from an EMBL/GenBank/DDBJ whole genome shotgun (WGS) entry which is preliminary data.</text>
</comment>
<sequence>MASFRLTKPYTMAKDDVRAAAQRLAGRLEQQHAVHAHWEGDSVRIKGSGIDAKLSFHDNLVDISVHMGLIASAFQRPLKAEIQRYLDEMIS</sequence>
<dbReference type="OrthoDB" id="287584at2"/>
<dbReference type="AlphaFoldDB" id="A0A2N5Y6U7"/>
<gene>
    <name evidence="1" type="ORF">CWI75_01875</name>
</gene>
<protein>
    <submittedName>
        <fullName evidence="1">Polyhydroxyalkanoic acid synthase</fullName>
    </submittedName>
</protein>
<keyword evidence="2" id="KW-1185">Reference proteome</keyword>
<dbReference type="InterPro" id="IPR013433">
    <property type="entry name" value="PHA_gran_rgn"/>
</dbReference>
<dbReference type="RefSeq" id="WP_101519759.1">
    <property type="nucleotide sequence ID" value="NZ_PKLZ01000001.1"/>
</dbReference>
<proteinExistence type="predicted"/>
<dbReference type="EMBL" id="PKLZ01000001">
    <property type="protein sequence ID" value="PLW84123.1"/>
    <property type="molecule type" value="Genomic_DNA"/>
</dbReference>
<organism evidence="1 2">
    <name type="scientific">Kineobactrum sediminis</name>
    <dbReference type="NCBI Taxonomy" id="1905677"/>
    <lineage>
        <taxon>Bacteria</taxon>
        <taxon>Pseudomonadati</taxon>
        <taxon>Pseudomonadota</taxon>
        <taxon>Gammaproteobacteria</taxon>
        <taxon>Cellvibrionales</taxon>
        <taxon>Halieaceae</taxon>
        <taxon>Kineobactrum</taxon>
    </lineage>
</organism>
<evidence type="ECO:0000313" key="2">
    <source>
        <dbReference type="Proteomes" id="UP000234845"/>
    </source>
</evidence>